<reference evidence="2 3" key="1">
    <citation type="submission" date="2019-08" db="EMBL/GenBank/DDBJ databases">
        <title>In-depth cultivation of the pig gut microbiome towards novel bacterial diversity and tailored functional studies.</title>
        <authorList>
            <person name="Wylensek D."/>
            <person name="Hitch T.C.A."/>
            <person name="Clavel T."/>
        </authorList>
    </citation>
    <scope>NUCLEOTIDE SEQUENCE [LARGE SCALE GENOMIC DNA]</scope>
    <source>
        <strain evidence="2 3">WCA-MUC-591-APC-4B</strain>
    </source>
</reference>
<dbReference type="PROSITE" id="PS50164">
    <property type="entry name" value="GIY_YIG"/>
    <property type="match status" value="1"/>
</dbReference>
<dbReference type="InterPro" id="IPR000305">
    <property type="entry name" value="GIY-YIG_endonuc"/>
</dbReference>
<dbReference type="AlphaFoldDB" id="A0A6N7XLI9"/>
<sequence>MIKGFSHKTIEALGYYVYVYSDPDTRRPFYVGKGKGNRVFNHMDDQSENEKVRKINDIKARGKEPNIEILAHGLDEETAFKVEAAAIDLIGIENLTNRQRGHESSVYGKIEVSTLDARYSHEELDPNDVTDNIMFIRINKLYRNDMTPLELYEATRGYWKVNIEQARKVDYVLSVYDGMVLEAYAPAEWLPAKATFMERKDSRDAEGVADRYEFVGRIADVPVRKKYVDKSASLFFPPGNANPIKYVWGKK</sequence>
<keyword evidence="3" id="KW-1185">Reference proteome</keyword>
<dbReference type="Pfam" id="PF22945">
    <property type="entry name" value="LEM-3_GIY-YIG"/>
    <property type="match status" value="1"/>
</dbReference>
<organism evidence="2 3">
    <name type="scientific">Mogibacterium kristiansenii</name>
    <dbReference type="NCBI Taxonomy" id="2606708"/>
    <lineage>
        <taxon>Bacteria</taxon>
        <taxon>Bacillati</taxon>
        <taxon>Bacillota</taxon>
        <taxon>Clostridia</taxon>
        <taxon>Peptostreptococcales</taxon>
        <taxon>Anaerovoracaceae</taxon>
        <taxon>Mogibacterium</taxon>
    </lineage>
</organism>
<evidence type="ECO:0000259" key="1">
    <source>
        <dbReference type="PROSITE" id="PS50164"/>
    </source>
</evidence>
<gene>
    <name evidence="2" type="ORF">FYJ65_06180</name>
</gene>
<feature type="domain" description="GIY-YIG" evidence="1">
    <location>
        <begin position="13"/>
        <end position="98"/>
    </location>
</feature>
<dbReference type="RefSeq" id="WP_206157336.1">
    <property type="nucleotide sequence ID" value="NZ_VUNA01000010.1"/>
</dbReference>
<accession>A0A6N7XLI9</accession>
<proteinExistence type="predicted"/>
<protein>
    <recommendedName>
        <fullName evidence="1">GIY-YIG domain-containing protein</fullName>
    </recommendedName>
</protein>
<name>A0A6N7XLI9_9FIRM</name>
<comment type="caution">
    <text evidence="2">The sequence shown here is derived from an EMBL/GenBank/DDBJ whole genome shotgun (WGS) entry which is preliminary data.</text>
</comment>
<dbReference type="Proteomes" id="UP000469424">
    <property type="component" value="Unassembled WGS sequence"/>
</dbReference>
<dbReference type="CDD" id="cd10440">
    <property type="entry name" value="GIY-YIG_COG3680"/>
    <property type="match status" value="1"/>
</dbReference>
<evidence type="ECO:0000313" key="3">
    <source>
        <dbReference type="Proteomes" id="UP000469424"/>
    </source>
</evidence>
<dbReference type="EMBL" id="VUNA01000010">
    <property type="protein sequence ID" value="MST70925.1"/>
    <property type="molecule type" value="Genomic_DNA"/>
</dbReference>
<evidence type="ECO:0000313" key="2">
    <source>
        <dbReference type="EMBL" id="MST70925.1"/>
    </source>
</evidence>